<keyword evidence="1" id="KW-1133">Transmembrane helix</keyword>
<organism evidence="2 3">
    <name type="scientific">Bradyrhizobium japonicum</name>
    <dbReference type="NCBI Taxonomy" id="375"/>
    <lineage>
        <taxon>Bacteria</taxon>
        <taxon>Pseudomonadati</taxon>
        <taxon>Pseudomonadota</taxon>
        <taxon>Alphaproteobacteria</taxon>
        <taxon>Hyphomicrobiales</taxon>
        <taxon>Nitrobacteraceae</taxon>
        <taxon>Bradyrhizobium</taxon>
    </lineage>
</organism>
<protein>
    <submittedName>
        <fullName evidence="2">Uncharacterized protein</fullName>
    </submittedName>
</protein>
<keyword evidence="1" id="KW-0472">Membrane</keyword>
<name>A0ABV2RRA4_BRAJP</name>
<sequence>MSDSVWLPRRLLRLPVELRVALAATLGIFAINIVWAYTQANWKLDPGTATLCGAIIGLTIVGQQARRGFSNLIKSQRNQSELDREARLHQVELDRIRQLEEAEKKLNYLANALWAEVYALHYQIHELWLSNTMFAMVSKEMAKRGSPPVAKSIAFSTFDAPVYKANIENLGLLPAGIAADVVLVMTRAKGGDNRTMEMDKPISHDLAETLHSGFAETLKDWRDDLFHVSMRLSSVINPMNQDPGPLVDAQKARTAARKAKGKV</sequence>
<evidence type="ECO:0000313" key="3">
    <source>
        <dbReference type="Proteomes" id="UP001549291"/>
    </source>
</evidence>
<evidence type="ECO:0000313" key="2">
    <source>
        <dbReference type="EMBL" id="MET4719476.1"/>
    </source>
</evidence>
<dbReference type="RefSeq" id="WP_038958501.1">
    <property type="nucleotide sequence ID" value="NZ_CP066351.1"/>
</dbReference>
<dbReference type="Proteomes" id="UP001549291">
    <property type="component" value="Unassembled WGS sequence"/>
</dbReference>
<gene>
    <name evidence="2" type="ORF">ABIF63_003582</name>
</gene>
<evidence type="ECO:0000256" key="1">
    <source>
        <dbReference type="SAM" id="Phobius"/>
    </source>
</evidence>
<feature type="transmembrane region" description="Helical" evidence="1">
    <location>
        <begin position="20"/>
        <end position="38"/>
    </location>
</feature>
<proteinExistence type="predicted"/>
<keyword evidence="3" id="KW-1185">Reference proteome</keyword>
<dbReference type="EMBL" id="JBEPTQ010000002">
    <property type="protein sequence ID" value="MET4719476.1"/>
    <property type="molecule type" value="Genomic_DNA"/>
</dbReference>
<reference evidence="2 3" key="1">
    <citation type="submission" date="2024-06" db="EMBL/GenBank/DDBJ databases">
        <title>Genomic Encyclopedia of Type Strains, Phase V (KMG-V): Genome sequencing to study the core and pangenomes of soil and plant-associated prokaryotes.</title>
        <authorList>
            <person name="Whitman W."/>
        </authorList>
    </citation>
    <scope>NUCLEOTIDE SEQUENCE [LARGE SCALE GENOMIC DNA]</scope>
    <source>
        <strain evidence="2 3">USDA 160</strain>
    </source>
</reference>
<accession>A0ABV2RRA4</accession>
<keyword evidence="1" id="KW-0812">Transmembrane</keyword>
<comment type="caution">
    <text evidence="2">The sequence shown here is derived from an EMBL/GenBank/DDBJ whole genome shotgun (WGS) entry which is preliminary data.</text>
</comment>